<evidence type="ECO:0000313" key="3">
    <source>
        <dbReference type="Proteomes" id="UP000053831"/>
    </source>
</evidence>
<dbReference type="InterPro" id="IPR011032">
    <property type="entry name" value="GroES-like_sf"/>
</dbReference>
<dbReference type="OrthoDB" id="10257049at2759"/>
<gene>
    <name evidence="2" type="ORF">ESCO_006629</name>
</gene>
<protein>
    <submittedName>
        <fullName evidence="2">Quinone oxidoreductase-like protein 2</fullName>
    </submittedName>
</protein>
<dbReference type="Gene3D" id="3.40.50.720">
    <property type="entry name" value="NAD(P)-binding Rossmann-like Domain"/>
    <property type="match status" value="1"/>
</dbReference>
<dbReference type="GO" id="GO:0005739">
    <property type="term" value="C:mitochondrion"/>
    <property type="evidence" value="ECO:0007669"/>
    <property type="project" value="TreeGrafter"/>
</dbReference>
<organism evidence="2 3">
    <name type="scientific">Escovopsis weberi</name>
    <dbReference type="NCBI Taxonomy" id="150374"/>
    <lineage>
        <taxon>Eukaryota</taxon>
        <taxon>Fungi</taxon>
        <taxon>Dikarya</taxon>
        <taxon>Ascomycota</taxon>
        <taxon>Pezizomycotina</taxon>
        <taxon>Sordariomycetes</taxon>
        <taxon>Hypocreomycetidae</taxon>
        <taxon>Hypocreales</taxon>
        <taxon>Hypocreaceae</taxon>
        <taxon>Escovopsis</taxon>
    </lineage>
</organism>
<dbReference type="Proteomes" id="UP000053831">
    <property type="component" value="Unassembled WGS sequence"/>
</dbReference>
<reference evidence="2 3" key="1">
    <citation type="submission" date="2015-07" db="EMBL/GenBank/DDBJ databases">
        <title>The genome of the fungus Escovopsis weberi, a specialized disease agent of ant agriculture.</title>
        <authorList>
            <person name="de Man T.J."/>
            <person name="Stajich J.E."/>
            <person name="Kubicek C.P."/>
            <person name="Chenthamara K."/>
            <person name="Atanasova L."/>
            <person name="Druzhinina I.S."/>
            <person name="Birnbaum S."/>
            <person name="Barribeau S.M."/>
            <person name="Teiling C."/>
            <person name="Suen G."/>
            <person name="Currie C."/>
            <person name="Gerardo N.M."/>
        </authorList>
    </citation>
    <scope>NUCLEOTIDE SEQUENCE [LARGE SCALE GENOMIC DNA]</scope>
</reference>
<dbReference type="STRING" id="150374.A0A0M8NAI8"/>
<dbReference type="Pfam" id="PF00107">
    <property type="entry name" value="ADH_zinc_N"/>
    <property type="match status" value="1"/>
</dbReference>
<dbReference type="GO" id="GO:0016491">
    <property type="term" value="F:oxidoreductase activity"/>
    <property type="evidence" value="ECO:0007669"/>
    <property type="project" value="InterPro"/>
</dbReference>
<dbReference type="Pfam" id="PF08240">
    <property type="entry name" value="ADH_N"/>
    <property type="match status" value="1"/>
</dbReference>
<dbReference type="InterPro" id="IPR020843">
    <property type="entry name" value="ER"/>
</dbReference>
<accession>A0A0M8NAI8</accession>
<proteinExistence type="predicted"/>
<dbReference type="EMBL" id="LGSR01000001">
    <property type="protein sequence ID" value="KOS23391.1"/>
    <property type="molecule type" value="Genomic_DNA"/>
</dbReference>
<dbReference type="SUPFAM" id="SSF51735">
    <property type="entry name" value="NAD(P)-binding Rossmann-fold domains"/>
    <property type="match status" value="1"/>
</dbReference>
<sequence>MKAVVINEFRETLEEVAVSDIPRPESKAGDFTVKVIAAGVNFVDFLYARGKHQNNKTLVRPPFILGIEFAGIVVSAPPNAEFRNGDAVLGSYYGTFAEFITIPAAGDYLHRMPPGWNFTEAASLGATLPVSHGALVLAGRLRPGETVLVHSAAGGLGVMAVQVAAAMGCRVIGTAGSDEKCAYARSFGAGVCLNYNDESWPKRVLEETGGRGVDLVYDPVGLVDLSLKCIAHRARVLVVGFVAREGQMEKIAMNRVLLKQASLIGYLHGESLKRYPEEMKTIWPQLDVLLGDGKIKPTVGRVYQGLESVAQALADLSNRKILGKAVIEVSRETELGAESKL</sequence>
<feature type="domain" description="Enoyl reductase (ER)" evidence="1">
    <location>
        <begin position="11"/>
        <end position="327"/>
    </location>
</feature>
<dbReference type="SUPFAM" id="SSF50129">
    <property type="entry name" value="GroES-like"/>
    <property type="match status" value="1"/>
</dbReference>
<evidence type="ECO:0000259" key="1">
    <source>
        <dbReference type="SMART" id="SM00829"/>
    </source>
</evidence>
<dbReference type="PANTHER" id="PTHR43677:SF4">
    <property type="entry name" value="QUINONE OXIDOREDUCTASE-LIKE PROTEIN 2"/>
    <property type="match status" value="1"/>
</dbReference>
<dbReference type="InterPro" id="IPR013154">
    <property type="entry name" value="ADH-like_N"/>
</dbReference>
<dbReference type="CDD" id="cd08241">
    <property type="entry name" value="QOR1"/>
    <property type="match status" value="1"/>
</dbReference>
<dbReference type="InterPro" id="IPR051397">
    <property type="entry name" value="Zn-ADH-like_protein"/>
</dbReference>
<keyword evidence="3" id="KW-1185">Reference proteome</keyword>
<evidence type="ECO:0000313" key="2">
    <source>
        <dbReference type="EMBL" id="KOS23391.1"/>
    </source>
</evidence>
<dbReference type="SMART" id="SM00829">
    <property type="entry name" value="PKS_ER"/>
    <property type="match status" value="1"/>
</dbReference>
<dbReference type="InterPro" id="IPR013149">
    <property type="entry name" value="ADH-like_C"/>
</dbReference>
<dbReference type="Gene3D" id="3.90.180.10">
    <property type="entry name" value="Medium-chain alcohol dehydrogenases, catalytic domain"/>
    <property type="match status" value="1"/>
</dbReference>
<dbReference type="PANTHER" id="PTHR43677">
    <property type="entry name" value="SHORT-CHAIN DEHYDROGENASE/REDUCTASE"/>
    <property type="match status" value="1"/>
</dbReference>
<name>A0A0M8NAI8_ESCWE</name>
<dbReference type="InterPro" id="IPR036291">
    <property type="entry name" value="NAD(P)-bd_dom_sf"/>
</dbReference>
<comment type="caution">
    <text evidence="2">The sequence shown here is derived from an EMBL/GenBank/DDBJ whole genome shotgun (WGS) entry which is preliminary data.</text>
</comment>
<dbReference type="AlphaFoldDB" id="A0A0M8NAI8"/>